<keyword evidence="2" id="KW-1185">Reference proteome</keyword>
<dbReference type="EMBL" id="BPLQ01011974">
    <property type="protein sequence ID" value="GIY61740.1"/>
    <property type="molecule type" value="Genomic_DNA"/>
</dbReference>
<organism evidence="1 2">
    <name type="scientific">Caerostris darwini</name>
    <dbReference type="NCBI Taxonomy" id="1538125"/>
    <lineage>
        <taxon>Eukaryota</taxon>
        <taxon>Metazoa</taxon>
        <taxon>Ecdysozoa</taxon>
        <taxon>Arthropoda</taxon>
        <taxon>Chelicerata</taxon>
        <taxon>Arachnida</taxon>
        <taxon>Araneae</taxon>
        <taxon>Araneomorphae</taxon>
        <taxon>Entelegynae</taxon>
        <taxon>Araneoidea</taxon>
        <taxon>Araneidae</taxon>
        <taxon>Caerostris</taxon>
    </lineage>
</organism>
<evidence type="ECO:0000313" key="1">
    <source>
        <dbReference type="EMBL" id="GIY61740.1"/>
    </source>
</evidence>
<dbReference type="Proteomes" id="UP001054837">
    <property type="component" value="Unassembled WGS sequence"/>
</dbReference>
<proteinExistence type="predicted"/>
<name>A0AAV4UWK5_9ARAC</name>
<protein>
    <submittedName>
        <fullName evidence="1">Uncharacterized protein</fullName>
    </submittedName>
</protein>
<dbReference type="AlphaFoldDB" id="A0AAV4UWK5"/>
<sequence length="109" mass="12614">MILQKKNVTEQLLTESERIEQKRNMKVKTSQLLEVEHTEDQCFRKIQLVKKAQNVEESKAFMADTNITFLTAEVTDLEKFLIDSAATSPCCKNRLVLTFLKKVCVFTSR</sequence>
<gene>
    <name evidence="1" type="ORF">CDAR_36701</name>
</gene>
<evidence type="ECO:0000313" key="2">
    <source>
        <dbReference type="Proteomes" id="UP001054837"/>
    </source>
</evidence>
<accession>A0AAV4UWK5</accession>
<reference evidence="1 2" key="1">
    <citation type="submission" date="2021-06" db="EMBL/GenBank/DDBJ databases">
        <title>Caerostris darwini draft genome.</title>
        <authorList>
            <person name="Kono N."/>
            <person name="Arakawa K."/>
        </authorList>
    </citation>
    <scope>NUCLEOTIDE SEQUENCE [LARGE SCALE GENOMIC DNA]</scope>
</reference>
<comment type="caution">
    <text evidence="1">The sequence shown here is derived from an EMBL/GenBank/DDBJ whole genome shotgun (WGS) entry which is preliminary data.</text>
</comment>